<dbReference type="InterPro" id="IPR003043">
    <property type="entry name" value="Uropor_MeTrfase_CS"/>
</dbReference>
<sequence length="291" mass="30461">MTDRFQQNEGDRLPGKVYLVGAGPGDPGLFTLKGKALLETADVVVYDALVSPPILAMVNPQAKLLPAGKRRGYHSLSQTAITELLIEQAQQHTTVVRLKGGDPFVFGRGGEEMSDLVAAGIPVEVVPGITAGVAVPAYAGIPVTHRQLSSSVTFVTGHEAAGKYRPEVEWQAIAQGSETIVIYMGVHNLPKIVQSLTAAGLAADTPIALVRWGTRPEQSELVGTLATIEADMTATGFAAPAIAVIGQVVTMRESLAVCRPVLQTIETGTLLPGLKVPQGSATTTGHLATME</sequence>
<organism evidence="10 11">
    <name type="scientific">Leptolyngbya iicbica LK</name>
    <dbReference type="NCBI Taxonomy" id="2294035"/>
    <lineage>
        <taxon>Bacteria</taxon>
        <taxon>Bacillati</taxon>
        <taxon>Cyanobacteriota</taxon>
        <taxon>Cyanophyceae</taxon>
        <taxon>Leptolyngbyales</taxon>
        <taxon>Leptolyngbyaceae</taxon>
        <taxon>Leptolyngbya group</taxon>
        <taxon>Leptolyngbya</taxon>
        <taxon>Leptolyngbya iicbica</taxon>
    </lineage>
</organism>
<dbReference type="CDD" id="cd11642">
    <property type="entry name" value="SUMT"/>
    <property type="match status" value="1"/>
</dbReference>
<dbReference type="EMBL" id="QVFV01000002">
    <property type="protein sequence ID" value="RZM78990.1"/>
    <property type="molecule type" value="Genomic_DNA"/>
</dbReference>
<dbReference type="Gene3D" id="3.30.950.10">
    <property type="entry name" value="Methyltransferase, Cobalt-precorrin-4 Transmethylase, Domain 2"/>
    <property type="match status" value="1"/>
</dbReference>
<keyword evidence="4" id="KW-0949">S-adenosyl-L-methionine</keyword>
<evidence type="ECO:0000256" key="7">
    <source>
        <dbReference type="ARBA" id="ARBA00054030"/>
    </source>
</evidence>
<gene>
    <name evidence="10" type="primary">cobA</name>
    <name evidence="10" type="ORF">DYY88_09450</name>
</gene>
<dbReference type="PANTHER" id="PTHR45790:SF3">
    <property type="entry name" value="S-ADENOSYL-L-METHIONINE-DEPENDENT UROPORPHYRINOGEN III METHYLTRANSFERASE, CHLOROPLASTIC"/>
    <property type="match status" value="1"/>
</dbReference>
<evidence type="ECO:0000256" key="4">
    <source>
        <dbReference type="ARBA" id="ARBA00022691"/>
    </source>
</evidence>
<keyword evidence="3 8" id="KW-0808">Transferase</keyword>
<keyword evidence="2 8" id="KW-0489">Methyltransferase</keyword>
<evidence type="ECO:0000313" key="10">
    <source>
        <dbReference type="EMBL" id="RZM78990.1"/>
    </source>
</evidence>
<dbReference type="GO" id="GO:0004851">
    <property type="term" value="F:uroporphyrin-III C-methyltransferase activity"/>
    <property type="evidence" value="ECO:0007669"/>
    <property type="project" value="UniProtKB-EC"/>
</dbReference>
<dbReference type="RefSeq" id="WP_084607131.1">
    <property type="nucleotide sequence ID" value="NZ_QVFV01000002.1"/>
</dbReference>
<dbReference type="GO" id="GO:0032259">
    <property type="term" value="P:methylation"/>
    <property type="evidence" value="ECO:0007669"/>
    <property type="project" value="UniProtKB-KW"/>
</dbReference>
<dbReference type="SUPFAM" id="SSF53790">
    <property type="entry name" value="Tetrapyrrole methylase"/>
    <property type="match status" value="1"/>
</dbReference>
<dbReference type="NCBIfam" id="NF004790">
    <property type="entry name" value="PRK06136.1"/>
    <property type="match status" value="1"/>
</dbReference>
<dbReference type="NCBIfam" id="TIGR01469">
    <property type="entry name" value="cobA_cysG_Cterm"/>
    <property type="match status" value="1"/>
</dbReference>
<dbReference type="Pfam" id="PF00590">
    <property type="entry name" value="TP_methylase"/>
    <property type="match status" value="1"/>
</dbReference>
<keyword evidence="5" id="KW-0627">Porphyrin biosynthesis</keyword>
<dbReference type="PANTHER" id="PTHR45790">
    <property type="entry name" value="SIROHEME SYNTHASE-RELATED"/>
    <property type="match status" value="1"/>
</dbReference>
<dbReference type="FunFam" id="3.30.950.10:FF:000001">
    <property type="entry name" value="Siroheme synthase"/>
    <property type="match status" value="1"/>
</dbReference>
<comment type="function">
    <text evidence="7">Catalyzes the two successive C-2 and C-7 methylation reactions involved in the conversion of uroporphyrinogen III to precorrin-2 via the intermediate formation of precorrin-1. It is a step in the biosynthesis of both cobalamin (vitamin B12) and siroheme.</text>
</comment>
<dbReference type="OrthoDB" id="9815856at2"/>
<comment type="similarity">
    <text evidence="8">Belongs to the precorrin methyltransferase family.</text>
</comment>
<evidence type="ECO:0000256" key="6">
    <source>
        <dbReference type="ARBA" id="ARBA00023444"/>
    </source>
</evidence>
<dbReference type="InterPro" id="IPR014776">
    <property type="entry name" value="4pyrrole_Mease_sub2"/>
</dbReference>
<accession>A0A4Q7E762</accession>
<protein>
    <recommendedName>
        <fullName evidence="1">uroporphyrinogen-III C-methyltransferase</fullName>
        <ecNumber evidence="1">2.1.1.107</ecNumber>
    </recommendedName>
</protein>
<evidence type="ECO:0000256" key="2">
    <source>
        <dbReference type="ARBA" id="ARBA00022603"/>
    </source>
</evidence>
<evidence type="ECO:0000256" key="1">
    <source>
        <dbReference type="ARBA" id="ARBA00012162"/>
    </source>
</evidence>
<dbReference type="GO" id="GO:0019354">
    <property type="term" value="P:siroheme biosynthetic process"/>
    <property type="evidence" value="ECO:0007669"/>
    <property type="project" value="InterPro"/>
</dbReference>
<dbReference type="InterPro" id="IPR014777">
    <property type="entry name" value="4pyrrole_Mease_sub1"/>
</dbReference>
<evidence type="ECO:0000256" key="3">
    <source>
        <dbReference type="ARBA" id="ARBA00022679"/>
    </source>
</evidence>
<dbReference type="EC" id="2.1.1.107" evidence="1"/>
<comment type="caution">
    <text evidence="10">The sequence shown here is derived from an EMBL/GenBank/DDBJ whole genome shotgun (WGS) entry which is preliminary data.</text>
</comment>
<comment type="pathway">
    <text evidence="6">Porphyrin-containing compound metabolism.</text>
</comment>
<evidence type="ECO:0000259" key="9">
    <source>
        <dbReference type="Pfam" id="PF00590"/>
    </source>
</evidence>
<dbReference type="InterPro" id="IPR006366">
    <property type="entry name" value="CobA/CysG_C"/>
</dbReference>
<dbReference type="InterPro" id="IPR035996">
    <property type="entry name" value="4pyrrol_Methylase_sf"/>
</dbReference>
<name>A0A4Q7E762_9CYAN</name>
<dbReference type="Gene3D" id="3.40.1010.10">
    <property type="entry name" value="Cobalt-precorrin-4 Transmethylase, Domain 1"/>
    <property type="match status" value="1"/>
</dbReference>
<dbReference type="InterPro" id="IPR000878">
    <property type="entry name" value="4pyrrol_Mease"/>
</dbReference>
<dbReference type="PROSITE" id="PS00840">
    <property type="entry name" value="SUMT_2"/>
    <property type="match status" value="1"/>
</dbReference>
<evidence type="ECO:0000313" key="11">
    <source>
        <dbReference type="Proteomes" id="UP000292459"/>
    </source>
</evidence>
<dbReference type="FunFam" id="3.40.1010.10:FF:000001">
    <property type="entry name" value="Siroheme synthase"/>
    <property type="match status" value="1"/>
</dbReference>
<feature type="domain" description="Tetrapyrrole methylase" evidence="9">
    <location>
        <begin position="16"/>
        <end position="228"/>
    </location>
</feature>
<proteinExistence type="inferred from homology"/>
<reference evidence="10 11" key="1">
    <citation type="submission" date="2018-11" db="EMBL/GenBank/DDBJ databases">
        <title>Whole genome sequencing of an environmental sample.</title>
        <authorList>
            <person name="Sarangi A.N."/>
            <person name="Singh D."/>
            <person name="Tripathy S."/>
        </authorList>
    </citation>
    <scope>NUCLEOTIDE SEQUENCE [LARGE SCALE GENOMIC DNA]</scope>
    <source>
        <strain evidence="10 11">Lakshadweep</strain>
    </source>
</reference>
<keyword evidence="11" id="KW-1185">Reference proteome</keyword>
<dbReference type="Proteomes" id="UP000292459">
    <property type="component" value="Unassembled WGS sequence"/>
</dbReference>
<evidence type="ECO:0000256" key="8">
    <source>
        <dbReference type="RuleBase" id="RU003960"/>
    </source>
</evidence>
<dbReference type="AlphaFoldDB" id="A0A4Q7E762"/>
<evidence type="ECO:0000256" key="5">
    <source>
        <dbReference type="ARBA" id="ARBA00023244"/>
    </source>
</evidence>
<dbReference type="InterPro" id="IPR050161">
    <property type="entry name" value="Siro_Cobalamin_biosynth"/>
</dbReference>